<evidence type="ECO:0000256" key="6">
    <source>
        <dbReference type="PROSITE-ProRule" id="PRU01240"/>
    </source>
</evidence>
<keyword evidence="3 6" id="KW-0378">Hydrolase</keyword>
<evidence type="ECO:0000256" key="4">
    <source>
        <dbReference type="ARBA" id="ARBA00022825"/>
    </source>
</evidence>
<comment type="similarity">
    <text evidence="1 6 7">Belongs to the peptidase S8 family.</text>
</comment>
<organism evidence="10 11">
    <name type="scientific">Kribbella caucasensis</name>
    <dbReference type="NCBI Taxonomy" id="2512215"/>
    <lineage>
        <taxon>Bacteria</taxon>
        <taxon>Bacillati</taxon>
        <taxon>Actinomycetota</taxon>
        <taxon>Actinomycetes</taxon>
        <taxon>Propionibacteriales</taxon>
        <taxon>Kribbellaceae</taxon>
        <taxon>Kribbella</taxon>
    </lineage>
</organism>
<accession>A0A4R6KTS5</accession>
<dbReference type="PRINTS" id="PR00723">
    <property type="entry name" value="SUBTILISIN"/>
</dbReference>
<feature type="signal peptide" evidence="8">
    <location>
        <begin position="1"/>
        <end position="28"/>
    </location>
</feature>
<dbReference type="Gene3D" id="3.40.50.200">
    <property type="entry name" value="Peptidase S8/S53 domain"/>
    <property type="match status" value="1"/>
</dbReference>
<dbReference type="PROSITE" id="PS00136">
    <property type="entry name" value="SUBTILASE_ASP"/>
    <property type="match status" value="1"/>
</dbReference>
<keyword evidence="11" id="KW-1185">Reference proteome</keyword>
<dbReference type="InterPro" id="IPR013783">
    <property type="entry name" value="Ig-like_fold"/>
</dbReference>
<dbReference type="InterPro" id="IPR050131">
    <property type="entry name" value="Peptidase_S8_subtilisin-like"/>
</dbReference>
<evidence type="ECO:0000256" key="2">
    <source>
        <dbReference type="ARBA" id="ARBA00022670"/>
    </source>
</evidence>
<dbReference type="Gene3D" id="2.60.40.10">
    <property type="entry name" value="Immunoglobulins"/>
    <property type="match status" value="1"/>
</dbReference>
<protein>
    <submittedName>
        <fullName evidence="10">Subtilisin family serine protease</fullName>
    </submittedName>
</protein>
<keyword evidence="8" id="KW-0732">Signal</keyword>
<evidence type="ECO:0000256" key="7">
    <source>
        <dbReference type="RuleBase" id="RU003355"/>
    </source>
</evidence>
<feature type="domain" description="Peptidase S8/S53" evidence="9">
    <location>
        <begin position="220"/>
        <end position="479"/>
    </location>
</feature>
<dbReference type="Pfam" id="PF00082">
    <property type="entry name" value="Peptidase_S8"/>
    <property type="match status" value="1"/>
</dbReference>
<dbReference type="GO" id="GO:0006508">
    <property type="term" value="P:proteolysis"/>
    <property type="evidence" value="ECO:0007669"/>
    <property type="project" value="UniProtKB-KW"/>
</dbReference>
<feature type="active site" description="Charge relay system" evidence="5 6">
    <location>
        <position position="229"/>
    </location>
</feature>
<proteinExistence type="inferred from homology"/>
<gene>
    <name evidence="10" type="ORF">EV643_101236</name>
</gene>
<evidence type="ECO:0000256" key="3">
    <source>
        <dbReference type="ARBA" id="ARBA00022801"/>
    </source>
</evidence>
<reference evidence="10 11" key="1">
    <citation type="submission" date="2019-03" db="EMBL/GenBank/DDBJ databases">
        <title>Genomic Encyclopedia of Type Strains, Phase III (KMG-III): the genomes of soil and plant-associated and newly described type strains.</title>
        <authorList>
            <person name="Whitman W."/>
        </authorList>
    </citation>
    <scope>NUCLEOTIDE SEQUENCE [LARGE SCALE GENOMIC DNA]</scope>
    <source>
        <strain evidence="10 11">VKM Ac-2527</strain>
    </source>
</reference>
<dbReference type="PROSITE" id="PS00137">
    <property type="entry name" value="SUBTILASE_HIS"/>
    <property type="match status" value="1"/>
</dbReference>
<feature type="active site" description="Charge relay system" evidence="5 6">
    <location>
        <position position="432"/>
    </location>
</feature>
<dbReference type="PANTHER" id="PTHR43806:SF11">
    <property type="entry name" value="CEREVISIN-RELATED"/>
    <property type="match status" value="1"/>
</dbReference>
<dbReference type="InterPro" id="IPR023827">
    <property type="entry name" value="Peptidase_S8_Asp-AS"/>
</dbReference>
<dbReference type="PANTHER" id="PTHR43806">
    <property type="entry name" value="PEPTIDASE S8"/>
    <property type="match status" value="1"/>
</dbReference>
<dbReference type="SUPFAM" id="SSF52743">
    <property type="entry name" value="Subtilisin-like"/>
    <property type="match status" value="1"/>
</dbReference>
<dbReference type="InterPro" id="IPR000209">
    <property type="entry name" value="Peptidase_S8/S53_dom"/>
</dbReference>
<evidence type="ECO:0000256" key="8">
    <source>
        <dbReference type="SAM" id="SignalP"/>
    </source>
</evidence>
<dbReference type="RefSeq" id="WP_133798037.1">
    <property type="nucleotide sequence ID" value="NZ_SNWQ01000001.1"/>
</dbReference>
<feature type="chain" id="PRO_5020964296" evidence="8">
    <location>
        <begin position="29"/>
        <end position="1103"/>
    </location>
</feature>
<dbReference type="PROSITE" id="PS00138">
    <property type="entry name" value="SUBTILASE_SER"/>
    <property type="match status" value="1"/>
</dbReference>
<sequence length="1103" mass="116472">MSRLSRRRRLTGLLLTSALLAGGLGAPAAADPSPRPWTVGETEAPTGSWVTLLTGDRVFVDGDRISLDPAPGREQMGFSQYQRDGHQYVVPNDALRLVSSNQVDQRLFDVTGLVLSGYDDAHVTELPTIVSYDPSAAPKVRSADGARITRTLPAIGAAAVKVGKAKARDFWTDLTTGGTTKRSTAPGIARIWLDGKREVSLDQSVPQIGAPTAWAAGYDGTGVTVAVLDTGIDDTHPDLAGKIVEEQNFSDAADAEDQVGHGTHVASTIVGSGSASGGKYRGVAPGANLLSAKVCSTRNCAESAILAGMEWAAPRAKVINMSLGGDDYPGIDVLEEAVNRLTAQTGALFVIAAGNNGRTGGVSSPATADAALAVGAVDKQENLADFSNRGPRVDGAIKPDITAPGVGIVAALAKGSDYPVYSPGYTQLNGTSMATPHVAGAAALLEQQHPAWSASDLKAALMASAKPNTSLTAFQQGSGRVDAGRAVQQSVLPSVSSLALGTQAWPAEDDVPVTKTVTYRNEGTDPVTLELSTTATGPDGTTGPAGLFTVSPAQLVVPAGGTADAVLTADTKVPSATGTFTGALQASNAAGVSVRVPLTIAKGHETRTVTFKVTDRAGAPATDYAIWGVGLDLDVFHFPYNASGTVTAKLRPGRYHIQSSVVSPDGSSTLLVQPTLTVGHDDNGVLELDARKGTPVSVIVPRASARTRLAAVGLNRVLPRGYAINARITGPDFSKLYTADLGDEVTAEEGTLVSDVTSRWGEPTPDGTFFNSPYEYDIVNFVRGRFLTNYKHVVRPSELATVVNRNHGATPDKQRGFMHNWGFPPEGGSAISSAIQYDVPSTRTIYYSANGVVWNHRWDIVGGRQSQLWYDGSTWRPGMRYVVDWQRGPAGPKFNPRTYVARVGNTILFNVPPFGDDSGHTGYSLLDNGRVGFYQDGVRLAEIPTYFYDASGPVPAADTPYRLEYEVDRTTGFNASTKISGSWTFRSSQVGTDKWTYLPLSSFSFTPQVDLNNSAPAGTPYLVPVSLKTQPGSTTSPTKKISVEVSYDEGTSWQKVNLIRTGTDTWLAPLRHPAKGSVSFRSTAERADGGTVDYTVIRAYNLH</sequence>
<dbReference type="AlphaFoldDB" id="A0A4R6KTS5"/>
<dbReference type="GO" id="GO:0004252">
    <property type="term" value="F:serine-type endopeptidase activity"/>
    <property type="evidence" value="ECO:0007669"/>
    <property type="project" value="UniProtKB-UniRule"/>
</dbReference>
<dbReference type="InterPro" id="IPR036852">
    <property type="entry name" value="Peptidase_S8/S53_dom_sf"/>
</dbReference>
<dbReference type="InterPro" id="IPR022398">
    <property type="entry name" value="Peptidase_S8_His-AS"/>
</dbReference>
<dbReference type="InterPro" id="IPR015500">
    <property type="entry name" value="Peptidase_S8_subtilisin-rel"/>
</dbReference>
<feature type="active site" description="Charge relay system" evidence="5 6">
    <location>
        <position position="261"/>
    </location>
</feature>
<dbReference type="PROSITE" id="PS51892">
    <property type="entry name" value="SUBTILASE"/>
    <property type="match status" value="1"/>
</dbReference>
<dbReference type="Proteomes" id="UP000295388">
    <property type="component" value="Unassembled WGS sequence"/>
</dbReference>
<evidence type="ECO:0000256" key="5">
    <source>
        <dbReference type="PIRSR" id="PIRSR615500-1"/>
    </source>
</evidence>
<dbReference type="OrthoDB" id="5165638at2"/>
<dbReference type="InterPro" id="IPR023828">
    <property type="entry name" value="Peptidase_S8_Ser-AS"/>
</dbReference>
<evidence type="ECO:0000313" key="11">
    <source>
        <dbReference type="Proteomes" id="UP000295388"/>
    </source>
</evidence>
<dbReference type="InterPro" id="IPR006311">
    <property type="entry name" value="TAT_signal"/>
</dbReference>
<keyword evidence="2 6" id="KW-0645">Protease</keyword>
<evidence type="ECO:0000256" key="1">
    <source>
        <dbReference type="ARBA" id="ARBA00011073"/>
    </source>
</evidence>
<keyword evidence="4 6" id="KW-0720">Serine protease</keyword>
<dbReference type="GO" id="GO:0005975">
    <property type="term" value="P:carbohydrate metabolic process"/>
    <property type="evidence" value="ECO:0007669"/>
    <property type="project" value="UniProtKB-ARBA"/>
</dbReference>
<dbReference type="EMBL" id="SNWQ01000001">
    <property type="protein sequence ID" value="TDO54447.1"/>
    <property type="molecule type" value="Genomic_DNA"/>
</dbReference>
<evidence type="ECO:0000259" key="9">
    <source>
        <dbReference type="Pfam" id="PF00082"/>
    </source>
</evidence>
<name>A0A4R6KTS5_9ACTN</name>
<evidence type="ECO:0000313" key="10">
    <source>
        <dbReference type="EMBL" id="TDO54447.1"/>
    </source>
</evidence>
<comment type="caution">
    <text evidence="10">The sequence shown here is derived from an EMBL/GenBank/DDBJ whole genome shotgun (WGS) entry which is preliminary data.</text>
</comment>
<dbReference type="PROSITE" id="PS51318">
    <property type="entry name" value="TAT"/>
    <property type="match status" value="1"/>
</dbReference>